<dbReference type="InterPro" id="IPR050904">
    <property type="entry name" value="Adhesion/Biosynth-related"/>
</dbReference>
<dbReference type="RefSeq" id="WP_131476267.1">
    <property type="nucleotide sequence ID" value="NZ_SJPE01000010.1"/>
</dbReference>
<sequence>MKNFMKKISLIAVAFLAFSCSKAESEKSLKTMSIAEIATVTPELSSFVDALDVAGLTDTFKNEGNYTVFVPNNDAFANMLISLGYASLEDLEAAKPGLLASVLKYHVLTSRVLSTNLTNEATVTTLNGQNITASVVVPDPINYPNDNVISLVYPDPFDTATPPANLSSTITARDIRCSNGIIHTVDTVLLPLSVNAD</sequence>
<organism evidence="3 4">
    <name type="scientific">Flavobacterium silvisoli</name>
    <dbReference type="NCBI Taxonomy" id="2529433"/>
    <lineage>
        <taxon>Bacteria</taxon>
        <taxon>Pseudomonadati</taxon>
        <taxon>Bacteroidota</taxon>
        <taxon>Flavobacteriia</taxon>
        <taxon>Flavobacteriales</taxon>
        <taxon>Flavobacteriaceae</taxon>
        <taxon>Flavobacterium</taxon>
    </lineage>
</organism>
<reference evidence="3 4" key="1">
    <citation type="submission" date="2019-02" db="EMBL/GenBank/DDBJ databases">
        <title>Flavobacterium sp. RD-2-33 isolated from forest soil.</title>
        <authorList>
            <person name="Chaudhary D.K."/>
        </authorList>
    </citation>
    <scope>NUCLEOTIDE SEQUENCE [LARGE SCALE GENOMIC DNA]</scope>
    <source>
        <strain evidence="3 4">RD-2-33</strain>
    </source>
</reference>
<dbReference type="GO" id="GO:0005615">
    <property type="term" value="C:extracellular space"/>
    <property type="evidence" value="ECO:0007669"/>
    <property type="project" value="TreeGrafter"/>
</dbReference>
<dbReference type="EMBL" id="SJPE01000010">
    <property type="protein sequence ID" value="TBX67594.1"/>
    <property type="molecule type" value="Genomic_DNA"/>
</dbReference>
<dbReference type="Proteomes" id="UP000293300">
    <property type="component" value="Unassembled WGS sequence"/>
</dbReference>
<dbReference type="PROSITE" id="PS50213">
    <property type="entry name" value="FAS1"/>
    <property type="match status" value="1"/>
</dbReference>
<feature type="signal peptide" evidence="1">
    <location>
        <begin position="1"/>
        <end position="23"/>
    </location>
</feature>
<comment type="caution">
    <text evidence="3">The sequence shown here is derived from an EMBL/GenBank/DDBJ whole genome shotgun (WGS) entry which is preliminary data.</text>
</comment>
<dbReference type="AlphaFoldDB" id="A0A4Q9YV45"/>
<name>A0A4Q9YV45_9FLAO</name>
<proteinExistence type="predicted"/>
<feature type="domain" description="FAS1" evidence="2">
    <location>
        <begin position="31"/>
        <end position="189"/>
    </location>
</feature>
<evidence type="ECO:0000313" key="3">
    <source>
        <dbReference type="EMBL" id="TBX67594.1"/>
    </source>
</evidence>
<dbReference type="PROSITE" id="PS51257">
    <property type="entry name" value="PROKAR_LIPOPROTEIN"/>
    <property type="match status" value="1"/>
</dbReference>
<feature type="chain" id="PRO_5020180290" evidence="1">
    <location>
        <begin position="24"/>
        <end position="197"/>
    </location>
</feature>
<protein>
    <submittedName>
        <fullName evidence="3">Fasciclin domain-containing protein</fullName>
    </submittedName>
</protein>
<dbReference type="SUPFAM" id="SSF82153">
    <property type="entry name" value="FAS1 domain"/>
    <property type="match status" value="1"/>
</dbReference>
<dbReference type="Gene3D" id="2.30.180.10">
    <property type="entry name" value="FAS1 domain"/>
    <property type="match status" value="1"/>
</dbReference>
<evidence type="ECO:0000313" key="4">
    <source>
        <dbReference type="Proteomes" id="UP000293300"/>
    </source>
</evidence>
<dbReference type="Pfam" id="PF02469">
    <property type="entry name" value="Fasciclin"/>
    <property type="match status" value="1"/>
</dbReference>
<evidence type="ECO:0000256" key="1">
    <source>
        <dbReference type="SAM" id="SignalP"/>
    </source>
</evidence>
<gene>
    <name evidence="3" type="ORF">EZL74_08910</name>
</gene>
<dbReference type="PANTHER" id="PTHR10900">
    <property type="entry name" value="PERIOSTIN-RELATED"/>
    <property type="match status" value="1"/>
</dbReference>
<dbReference type="OrthoDB" id="1119934at2"/>
<evidence type="ECO:0000259" key="2">
    <source>
        <dbReference type="PROSITE" id="PS50213"/>
    </source>
</evidence>
<dbReference type="PANTHER" id="PTHR10900:SF77">
    <property type="entry name" value="FI19380P1"/>
    <property type="match status" value="1"/>
</dbReference>
<keyword evidence="4" id="KW-1185">Reference proteome</keyword>
<dbReference type="SMART" id="SM00554">
    <property type="entry name" value="FAS1"/>
    <property type="match status" value="1"/>
</dbReference>
<dbReference type="InterPro" id="IPR036378">
    <property type="entry name" value="FAS1_dom_sf"/>
</dbReference>
<dbReference type="InterPro" id="IPR000782">
    <property type="entry name" value="FAS1_domain"/>
</dbReference>
<accession>A0A4Q9YV45</accession>
<keyword evidence="1" id="KW-0732">Signal</keyword>